<dbReference type="GO" id="GO:0006412">
    <property type="term" value="P:translation"/>
    <property type="evidence" value="ECO:0007669"/>
    <property type="project" value="UniProtKB-UniRule"/>
</dbReference>
<dbReference type="Pfam" id="PF00828">
    <property type="entry name" value="Ribosomal_L27A"/>
    <property type="match status" value="1"/>
</dbReference>
<sequence>MELAKLSPAEGSKHSQNFRRGRGHGSGNGKTAGKGHKGQKARSGAPRLGFEGGQMPLFRRIPKRGFTDPNSKVITGINVSVLEDRFNAGDEVTLESLLEKRIVRKLNDGVKILGNGELTKKLTVKVNAFSQSAKEKIEACGGTCEVI</sequence>
<evidence type="ECO:0000256" key="6">
    <source>
        <dbReference type="HAMAP-Rule" id="MF_01341"/>
    </source>
</evidence>
<evidence type="ECO:0000256" key="8">
    <source>
        <dbReference type="SAM" id="MobiDB-lite"/>
    </source>
</evidence>
<feature type="region of interest" description="Disordered" evidence="8">
    <location>
        <begin position="1"/>
        <end position="54"/>
    </location>
</feature>
<comment type="function">
    <text evidence="6">Binds to the 23S rRNA.</text>
</comment>
<dbReference type="PANTHER" id="PTHR12934:SF11">
    <property type="entry name" value="LARGE RIBOSOMAL SUBUNIT PROTEIN UL15M"/>
    <property type="match status" value="1"/>
</dbReference>
<protein>
    <recommendedName>
        <fullName evidence="6">Large ribosomal subunit protein uL15</fullName>
    </recommendedName>
</protein>
<feature type="domain" description="Large ribosomal subunit protein uL15/eL18" evidence="9">
    <location>
        <begin position="77"/>
        <end position="145"/>
    </location>
</feature>
<evidence type="ECO:0000256" key="1">
    <source>
        <dbReference type="ARBA" id="ARBA00007320"/>
    </source>
</evidence>
<comment type="subunit">
    <text evidence="6">Part of the 50S ribosomal subunit.</text>
</comment>
<dbReference type="InterPro" id="IPR030878">
    <property type="entry name" value="Ribosomal_uL15"/>
</dbReference>
<reference evidence="10" key="1">
    <citation type="submission" date="2011-08" db="EMBL/GenBank/DDBJ databases">
        <authorList>
            <consortium name="The Broad Institute Genome Sequencing Platform"/>
            <person name="Earl A."/>
            <person name="Ward D."/>
            <person name="Feldgarden M."/>
            <person name="Gevers D."/>
            <person name="Sizova M."/>
            <person name="Hazen A."/>
            <person name="Epstein S."/>
            <person name="Young S.K."/>
            <person name="Zeng Q."/>
            <person name="Gargeya S."/>
            <person name="Fitzgerald M."/>
            <person name="Haas B."/>
            <person name="Abouelleil A."/>
            <person name="Alvarado L."/>
            <person name="Arachchi H.M."/>
            <person name="Berlin A."/>
            <person name="Brown A."/>
            <person name="Chapman S.B."/>
            <person name="Chen Z."/>
            <person name="Dunbar C."/>
            <person name="Freedman E."/>
            <person name="Gearin G."/>
            <person name="Gellesch M."/>
            <person name="Goldberg J."/>
            <person name="Griggs A."/>
            <person name="Gujja S."/>
            <person name="Heiman D."/>
            <person name="Howarth C."/>
            <person name="Larson L."/>
            <person name="Lui A."/>
            <person name="MacDonald P.J.P."/>
            <person name="Montmayeur A."/>
            <person name="Murphy C."/>
            <person name="Neiman D."/>
            <person name="Pearson M."/>
            <person name="Priest M."/>
            <person name="Roberts A."/>
            <person name="Saif S."/>
            <person name="Shea T."/>
            <person name="Shenoy N."/>
            <person name="Sisk P."/>
            <person name="Stolte C."/>
            <person name="Sykes S."/>
            <person name="Wortman J."/>
            <person name="Nusbaum C."/>
            <person name="Birren B."/>
        </authorList>
    </citation>
    <scope>NUCLEOTIDE SEQUENCE</scope>
    <source>
        <strain evidence="10">ACB1</strain>
    </source>
</reference>
<dbReference type="HOGENOM" id="CLU_055188_4_2_9"/>
<dbReference type="InterPro" id="IPR036227">
    <property type="entry name" value="Ribosomal_uL15/eL18_sf"/>
</dbReference>
<dbReference type="HAMAP" id="MF_01341">
    <property type="entry name" value="Ribosomal_uL15"/>
    <property type="match status" value="1"/>
</dbReference>
<dbReference type="GO" id="GO:0003735">
    <property type="term" value="F:structural constituent of ribosome"/>
    <property type="evidence" value="ECO:0007669"/>
    <property type="project" value="InterPro"/>
</dbReference>
<dbReference type="InterPro" id="IPR005749">
    <property type="entry name" value="Ribosomal_uL15_bac-type"/>
</dbReference>
<evidence type="ECO:0000313" key="11">
    <source>
        <dbReference type="Proteomes" id="UP000018461"/>
    </source>
</evidence>
<dbReference type="PATRIC" id="fig|796943.3.peg.270"/>
<keyword evidence="5 6" id="KW-0687">Ribonucleoprotein</keyword>
<gene>
    <name evidence="6" type="primary">rplO</name>
    <name evidence="10" type="ORF">HMPREF9625_01917</name>
</gene>
<keyword evidence="3 6" id="KW-0694">RNA-binding</keyword>
<dbReference type="InterPro" id="IPR021131">
    <property type="entry name" value="Ribosomal_uL15/eL18"/>
</dbReference>
<dbReference type="FunFam" id="3.100.10.10:FF:000005">
    <property type="entry name" value="50S ribosomal protein L15"/>
    <property type="match status" value="1"/>
</dbReference>
<keyword evidence="2 6" id="KW-0699">rRNA-binding</keyword>
<dbReference type="Gene3D" id="3.100.10.10">
    <property type="match status" value="1"/>
</dbReference>
<dbReference type="EMBL" id="AFZC02000002">
    <property type="protein sequence ID" value="EHL13852.1"/>
    <property type="molecule type" value="Genomic_DNA"/>
</dbReference>
<evidence type="ECO:0000256" key="3">
    <source>
        <dbReference type="ARBA" id="ARBA00022884"/>
    </source>
</evidence>
<keyword evidence="4 6" id="KW-0689">Ribosomal protein</keyword>
<dbReference type="AlphaFoldDB" id="G9WKL0"/>
<dbReference type="RefSeq" id="WP_009535752.1">
    <property type="nucleotide sequence ID" value="NZ_KE148312.1"/>
</dbReference>
<dbReference type="STRING" id="796943.HMPREF9625_01917"/>
<accession>G9WKL0</accession>
<evidence type="ECO:0000256" key="5">
    <source>
        <dbReference type="ARBA" id="ARBA00023274"/>
    </source>
</evidence>
<dbReference type="NCBIfam" id="TIGR01071">
    <property type="entry name" value="rplO_bact"/>
    <property type="match status" value="1"/>
</dbReference>
<dbReference type="GO" id="GO:0022625">
    <property type="term" value="C:cytosolic large ribosomal subunit"/>
    <property type="evidence" value="ECO:0007669"/>
    <property type="project" value="TreeGrafter"/>
</dbReference>
<dbReference type="InterPro" id="IPR001196">
    <property type="entry name" value="Ribosomal_uL15_CS"/>
</dbReference>
<keyword evidence="11" id="KW-1185">Reference proteome</keyword>
<comment type="caution">
    <text evidence="10">The sequence shown here is derived from an EMBL/GenBank/DDBJ whole genome shotgun (WGS) entry which is preliminary data.</text>
</comment>
<comment type="similarity">
    <text evidence="1 6 7">Belongs to the universal ribosomal protein uL15 family.</text>
</comment>
<evidence type="ECO:0000259" key="9">
    <source>
        <dbReference type="Pfam" id="PF00828"/>
    </source>
</evidence>
<evidence type="ECO:0000256" key="7">
    <source>
        <dbReference type="RuleBase" id="RU003888"/>
    </source>
</evidence>
<evidence type="ECO:0000313" key="10">
    <source>
        <dbReference type="EMBL" id="EHL13852.1"/>
    </source>
</evidence>
<dbReference type="PROSITE" id="PS00475">
    <property type="entry name" value="RIBOSOMAL_L15"/>
    <property type="match status" value="1"/>
</dbReference>
<reference evidence="10" key="2">
    <citation type="submission" date="2013-03" db="EMBL/GenBank/DDBJ databases">
        <title>The Genome Sequence of Oribacterium sp. ACB1.</title>
        <authorList>
            <consortium name="The Broad Institute Genomics Platform"/>
            <consortium name="The Broad Institute Genome Sequencing Center for Infectious Disease"/>
            <person name="Earl A."/>
            <person name="Ward D."/>
            <person name="Feldgarden M."/>
            <person name="Gevers D."/>
            <person name="Sizova M."/>
            <person name="Hazen A."/>
            <person name="Epstein S."/>
            <person name="Walker B."/>
            <person name="Young S."/>
            <person name="Zeng Q."/>
            <person name="Gargeya S."/>
            <person name="Fitzgerald M."/>
            <person name="Haas B."/>
            <person name="Abouelleil A."/>
            <person name="Allen A.W."/>
            <person name="Alvarado L."/>
            <person name="Arachchi H.M."/>
            <person name="Berlin A.M."/>
            <person name="Chapman S.B."/>
            <person name="Gainer-Dewar J."/>
            <person name="Goldberg J."/>
            <person name="Griggs A."/>
            <person name="Gujja S."/>
            <person name="Hansen M."/>
            <person name="Howarth C."/>
            <person name="Imamovic A."/>
            <person name="Ireland A."/>
            <person name="Larimer J."/>
            <person name="McCowan C."/>
            <person name="Murphy C."/>
            <person name="Pearson M."/>
            <person name="Poon T.W."/>
            <person name="Priest M."/>
            <person name="Roberts A."/>
            <person name="Saif S."/>
            <person name="Shea T."/>
            <person name="Sisk P."/>
            <person name="Sykes S."/>
            <person name="Wortman J."/>
            <person name="Nusbaum C."/>
            <person name="Birren B."/>
        </authorList>
    </citation>
    <scope>NUCLEOTIDE SEQUENCE [LARGE SCALE GENOMIC DNA]</scope>
    <source>
        <strain evidence="10">ACB1</strain>
    </source>
</reference>
<dbReference type="GO" id="GO:0019843">
    <property type="term" value="F:rRNA binding"/>
    <property type="evidence" value="ECO:0007669"/>
    <property type="project" value="UniProtKB-UniRule"/>
</dbReference>
<proteinExistence type="inferred from homology"/>
<dbReference type="Proteomes" id="UP000018461">
    <property type="component" value="Unassembled WGS sequence"/>
</dbReference>
<dbReference type="SUPFAM" id="SSF52080">
    <property type="entry name" value="Ribosomal proteins L15p and L18e"/>
    <property type="match status" value="1"/>
</dbReference>
<evidence type="ECO:0000256" key="4">
    <source>
        <dbReference type="ARBA" id="ARBA00022980"/>
    </source>
</evidence>
<name>G9WKL0_9FIRM</name>
<evidence type="ECO:0000256" key="2">
    <source>
        <dbReference type="ARBA" id="ARBA00022730"/>
    </source>
</evidence>
<dbReference type="PANTHER" id="PTHR12934">
    <property type="entry name" value="50S RIBOSOMAL PROTEIN L15"/>
    <property type="match status" value="1"/>
</dbReference>
<organism evidence="10 11">
    <name type="scientific">Oribacterium parvum ACB1</name>
    <dbReference type="NCBI Taxonomy" id="796943"/>
    <lineage>
        <taxon>Bacteria</taxon>
        <taxon>Bacillati</taxon>
        <taxon>Bacillota</taxon>
        <taxon>Clostridia</taxon>
        <taxon>Lachnospirales</taxon>
        <taxon>Lachnospiraceae</taxon>
        <taxon>Oribacterium</taxon>
    </lineage>
</organism>